<keyword evidence="2" id="KW-1185">Reference proteome</keyword>
<dbReference type="SUPFAM" id="SSF53756">
    <property type="entry name" value="UDP-Glycosyltransferase/glycogen phosphorylase"/>
    <property type="match status" value="1"/>
</dbReference>
<evidence type="ECO:0000313" key="2">
    <source>
        <dbReference type="Proteomes" id="UP000272729"/>
    </source>
</evidence>
<gene>
    <name evidence="1" type="ORF">DFJ66_1653</name>
</gene>
<protein>
    <recommendedName>
        <fullName evidence="3">CDP-glycerol:poly(Glycerophosphate) glycerophosphotransferase</fullName>
    </recommendedName>
</protein>
<evidence type="ECO:0000313" key="1">
    <source>
        <dbReference type="EMBL" id="RKT68468.1"/>
    </source>
</evidence>
<reference evidence="1 2" key="1">
    <citation type="submission" date="2018-10" db="EMBL/GenBank/DDBJ databases">
        <title>Sequencing the genomes of 1000 actinobacteria strains.</title>
        <authorList>
            <person name="Klenk H.-P."/>
        </authorList>
    </citation>
    <scope>NUCLEOTIDE SEQUENCE [LARGE SCALE GENOMIC DNA]</scope>
    <source>
        <strain evidence="1 2">DSM 43911</strain>
    </source>
</reference>
<evidence type="ECO:0008006" key="3">
    <source>
        <dbReference type="Google" id="ProtNLM"/>
    </source>
</evidence>
<dbReference type="RefSeq" id="WP_121219513.1">
    <property type="nucleotide sequence ID" value="NZ_JBIUBA010000004.1"/>
</dbReference>
<accession>A0A495XAB2</accession>
<name>A0A495XAB2_9PSEU</name>
<dbReference type="Proteomes" id="UP000272729">
    <property type="component" value="Unassembled WGS sequence"/>
</dbReference>
<comment type="caution">
    <text evidence="1">The sequence shown here is derived from an EMBL/GenBank/DDBJ whole genome shotgun (WGS) entry which is preliminary data.</text>
</comment>
<sequence>MSGTWIRGPIGPDAERRVTVAGCRTVLAMVPHPVAGIRLISDVVPLLRNDPRVQVVFSVTDTGRRWHGTEDLVRRHGGVVVPWEQAAHHEFDVVLAAAHNDLDQARGPILLLPHGAGHLASRKFSRHAGPGAVPHPGLSRESLTRRGRVLPAAIALTHDDEVAALRSSCPEAAHTAVVVGDVCLDRMTASLPLRDHYRAALGVPEDRRLVTVSSTWATDSAFGRWFSLCRTLLDELPDDRVALVLHPNAWSVHGEWQIRSWLHDCIQAGLLVIPPEEGWRATMIASDHVLGDHGSTTQYAAAIGRPVALAAHPRDNVRPGSLAQLVREEFTELDPDRPIARQLVPTARSRRVARMVSSRPGAAAAALRQTIYRLMGLPEPAHPAAVDPLPAPRPLRPVLP</sequence>
<dbReference type="EMBL" id="RBXR01000001">
    <property type="protein sequence ID" value="RKT68468.1"/>
    <property type="molecule type" value="Genomic_DNA"/>
</dbReference>
<proteinExistence type="predicted"/>
<dbReference type="OrthoDB" id="3661391at2"/>
<dbReference type="AlphaFoldDB" id="A0A495XAB2"/>
<organism evidence="1 2">
    <name type="scientific">Saccharothrix variisporea</name>
    <dbReference type="NCBI Taxonomy" id="543527"/>
    <lineage>
        <taxon>Bacteria</taxon>
        <taxon>Bacillati</taxon>
        <taxon>Actinomycetota</taxon>
        <taxon>Actinomycetes</taxon>
        <taxon>Pseudonocardiales</taxon>
        <taxon>Pseudonocardiaceae</taxon>
        <taxon>Saccharothrix</taxon>
    </lineage>
</organism>